<accession>A0ABV9GRU2</accession>
<organism evidence="2 3">
    <name type="scientific">Camelliibacillus cellulosilyticus</name>
    <dbReference type="NCBI Taxonomy" id="2174486"/>
    <lineage>
        <taxon>Bacteria</taxon>
        <taxon>Bacillati</taxon>
        <taxon>Bacillota</taxon>
        <taxon>Bacilli</taxon>
        <taxon>Bacillales</taxon>
        <taxon>Sporolactobacillaceae</taxon>
        <taxon>Camelliibacillus</taxon>
    </lineage>
</organism>
<protein>
    <submittedName>
        <fullName evidence="2">IS1634 family transposase</fullName>
    </submittedName>
</protein>
<keyword evidence="3" id="KW-1185">Reference proteome</keyword>
<dbReference type="InterPro" id="IPR002559">
    <property type="entry name" value="Transposase_11"/>
</dbReference>
<evidence type="ECO:0000313" key="3">
    <source>
        <dbReference type="Proteomes" id="UP001596022"/>
    </source>
</evidence>
<dbReference type="InterPro" id="IPR012337">
    <property type="entry name" value="RNaseH-like_sf"/>
</dbReference>
<evidence type="ECO:0000259" key="1">
    <source>
        <dbReference type="Pfam" id="PF01609"/>
    </source>
</evidence>
<gene>
    <name evidence="2" type="ORF">ACFO4N_13175</name>
</gene>
<feature type="domain" description="Transposase IS4-like" evidence="1">
    <location>
        <begin position="212"/>
        <end position="495"/>
    </location>
</feature>
<dbReference type="EMBL" id="JBHSFW010000010">
    <property type="protein sequence ID" value="MFC4619668.1"/>
    <property type="molecule type" value="Genomic_DNA"/>
</dbReference>
<name>A0ABV9GRU2_9BACL</name>
<dbReference type="PANTHER" id="PTHR34614">
    <property type="match status" value="1"/>
</dbReference>
<reference evidence="3" key="1">
    <citation type="journal article" date="2019" name="Int. J. Syst. Evol. Microbiol.">
        <title>The Global Catalogue of Microorganisms (GCM) 10K type strain sequencing project: providing services to taxonomists for standard genome sequencing and annotation.</title>
        <authorList>
            <consortium name="The Broad Institute Genomics Platform"/>
            <consortium name="The Broad Institute Genome Sequencing Center for Infectious Disease"/>
            <person name="Wu L."/>
            <person name="Ma J."/>
        </authorList>
    </citation>
    <scope>NUCLEOTIDE SEQUENCE [LARGE SCALE GENOMIC DNA]</scope>
    <source>
        <strain evidence="3">CGMCC 1.16306</strain>
    </source>
</reference>
<dbReference type="RefSeq" id="WP_376846758.1">
    <property type="nucleotide sequence ID" value="NZ_JBHSFW010000010.1"/>
</dbReference>
<dbReference type="SUPFAM" id="SSF53098">
    <property type="entry name" value="Ribonuclease H-like"/>
    <property type="match status" value="1"/>
</dbReference>
<proteinExistence type="predicted"/>
<dbReference type="PANTHER" id="PTHR34614:SF2">
    <property type="entry name" value="TRANSPOSASE IS4-LIKE DOMAIN-CONTAINING PROTEIN"/>
    <property type="match status" value="1"/>
</dbReference>
<sequence>MRIKKSVSKNSISYYVIESFRGMDGKSTTKVVEALGSEKEIREKHPGVDPEEWAKAYAKKLTEEKKQKNAVIIAKYNPGKTIAPHQQRSFNVGYLFLQSIYYGLGLQHTTKTIQKKYQFRYDLNEILSKLIYMRVLHPTSKKDLFEQARSLLEGIQCEPHQLYRALDVLKKESDFIQQTVYRNSLKLVHRHKKILYYDCTNFYFEIEQEDGDKRYGPSKENRPNPIVQMGLFMDASGLPLAFSIFRGSDNEQGSLKPLEKKILKDFELSQFVVCTDAGLSSEKNRIYNTLGGRGFITTQSIKKLKKHLREWALDPSGWHVKPGDTVVHLSKIDDRPENPTTYFKERWINEGKLEQRLLVTYSPKYKHYQQTIRNRQIERALKKVEKPSSLKKKRPNDPTRFIRAQYAAENGEVAEKAHFSINEEAIQKEAQYDGFYGVCTNLESNPLELIRINHQRWEIEESFRIMKSELKSRPVFVRNDDRIEAHFLTCFLALLIYRILEQKLGEVFTCPTIIQKLREMKMMKETSGEGYIPLYERDDLTDQLHKVFGFRTDYEIVPIKDMKKILRQTKKAK</sequence>
<dbReference type="Proteomes" id="UP001596022">
    <property type="component" value="Unassembled WGS sequence"/>
</dbReference>
<comment type="caution">
    <text evidence="2">The sequence shown here is derived from an EMBL/GenBank/DDBJ whole genome shotgun (WGS) entry which is preliminary data.</text>
</comment>
<dbReference type="Pfam" id="PF01609">
    <property type="entry name" value="DDE_Tnp_1"/>
    <property type="match status" value="1"/>
</dbReference>
<dbReference type="InterPro" id="IPR047654">
    <property type="entry name" value="IS1634_transpos"/>
</dbReference>
<evidence type="ECO:0000313" key="2">
    <source>
        <dbReference type="EMBL" id="MFC4619668.1"/>
    </source>
</evidence>
<dbReference type="NCBIfam" id="NF033559">
    <property type="entry name" value="transpos_IS1634"/>
    <property type="match status" value="1"/>
</dbReference>